<protein>
    <submittedName>
        <fullName evidence="3">Variant surface glycoprotein 1280</fullName>
    </submittedName>
</protein>
<reference evidence="3" key="2">
    <citation type="journal article" date="2014" name="Mol. Biochem. Parasitol.">
        <title>Capturing the variant surface glycoprotein repertoire (the VSGnome) of Trypanosoma brucei Lister 427.</title>
        <authorList>
            <person name="Cross G.A."/>
            <person name="Kim H.S."/>
            <person name="Wickstead B."/>
        </authorList>
    </citation>
    <scope>NUCLEOTIDE SEQUENCE</scope>
    <source>
        <strain evidence="3">Lister 427</strain>
    </source>
</reference>
<sequence>MLLIATALLVTANVAMGETGTAAKAIKDECTERKYVANLLTHFSGKLNNLLGTVQALSKQQKQLRLAAAQHANTKLGMAYTLLEAISSQRLDKAISKQKAAATAETQLSEQVGHRVGVLLLSRITPGKATVTYTTAAAADPSTPNRASGFTTKCGVHPIVTPPANTKCNTEAADSELNKAGEQITTANELKLLNAASIKALPLFASLQAKSTPTTAAALTGNDGCGDNAGAGSDGIAIQGLKTEAKALNHDKVPIETENACKTPKPNENDDATDTNELMYKVCLARKADLTTQPALGSETLDELADDPTAQETALILTAQNKKEEDPDKRKAAVANVLGKGKDTIGNKFLTKLTETNAALKLQDEAQPMSIETASGSDFHKALALFTAQAHQRSVSPEKPTNAEGSPKLADSESKTEKKKDGDNTGKHVCSSFQNQTACNNG</sequence>
<dbReference type="SUPFAM" id="SSF58087">
    <property type="entry name" value="Variant surface glycoprotein (N-terminal domain)"/>
    <property type="match status" value="1"/>
</dbReference>
<feature type="chain" id="PRO_5004057446" evidence="2">
    <location>
        <begin position="18"/>
        <end position="442"/>
    </location>
</feature>
<feature type="compositionally biased region" description="Basic and acidic residues" evidence="1">
    <location>
        <begin position="410"/>
        <end position="426"/>
    </location>
</feature>
<accession>M4SW17</accession>
<evidence type="ECO:0000256" key="1">
    <source>
        <dbReference type="SAM" id="MobiDB-lite"/>
    </source>
</evidence>
<feature type="signal peptide" evidence="2">
    <location>
        <begin position="1"/>
        <end position="17"/>
    </location>
</feature>
<feature type="compositionally biased region" description="Polar residues" evidence="1">
    <location>
        <begin position="431"/>
        <end position="442"/>
    </location>
</feature>
<dbReference type="VEuPathDB" id="TriTrypDB:Tb927.5.4810"/>
<dbReference type="AlphaFoldDB" id="M4SW17"/>
<feature type="region of interest" description="Disordered" evidence="1">
    <location>
        <begin position="389"/>
        <end position="442"/>
    </location>
</feature>
<dbReference type="VEuPathDB" id="TriTrypDB:Tb427_000535100"/>
<dbReference type="VEuPathDB" id="TriTrypDB:Tb1125.5.4810"/>
<organism evidence="3">
    <name type="scientific">Trypanosoma brucei</name>
    <dbReference type="NCBI Taxonomy" id="5691"/>
    <lineage>
        <taxon>Eukaryota</taxon>
        <taxon>Discoba</taxon>
        <taxon>Euglenozoa</taxon>
        <taxon>Kinetoplastea</taxon>
        <taxon>Metakinetoplastina</taxon>
        <taxon>Trypanosomatida</taxon>
        <taxon>Trypanosomatidae</taxon>
        <taxon>Trypanosoma</taxon>
    </lineage>
</organism>
<reference evidence="3" key="1">
    <citation type="submission" date="2013-02" db="EMBL/GenBank/DDBJ databases">
        <authorList>
            <person name="Cross G.A.M."/>
            <person name="Kim H.-S."/>
            <person name="Wickstead B."/>
        </authorList>
    </citation>
    <scope>NUCLEOTIDE SEQUENCE</scope>
    <source>
        <strain evidence="3">Lister 427</strain>
    </source>
</reference>
<proteinExistence type="predicted"/>
<keyword evidence="2" id="KW-0732">Signal</keyword>
<name>M4SW17_9TRYP</name>
<evidence type="ECO:0000256" key="2">
    <source>
        <dbReference type="SAM" id="SignalP"/>
    </source>
</evidence>
<evidence type="ECO:0000313" key="3">
    <source>
        <dbReference type="EMBL" id="AGH60214.1"/>
    </source>
</evidence>
<dbReference type="EMBL" id="KC612783">
    <property type="protein sequence ID" value="AGH60214.1"/>
    <property type="molecule type" value="Genomic_DNA"/>
</dbReference>